<sequence>MANVTLINKLEVLHAKLDIVVSSYTTKGEKISALSELNDYNAILMFQKNQNDAAIYAQGGITLIKMMKNMTNVNNHTIAHLKDSVESKFFHTLLLLDKDAGAYIKMPQIYDKDIVFPSPDLLTYYLGVKNTLSLIEPCIV</sequence>
<dbReference type="EMBL" id="MN740559">
    <property type="protein sequence ID" value="QHU33607.1"/>
    <property type="molecule type" value="Genomic_DNA"/>
</dbReference>
<evidence type="ECO:0000313" key="1">
    <source>
        <dbReference type="EMBL" id="QHU33607.1"/>
    </source>
</evidence>
<name>A0A6C0LSN3_9ZZZZ</name>
<reference evidence="1" key="1">
    <citation type="journal article" date="2020" name="Nature">
        <title>Giant virus diversity and host interactions through global metagenomics.</title>
        <authorList>
            <person name="Schulz F."/>
            <person name="Roux S."/>
            <person name="Paez-Espino D."/>
            <person name="Jungbluth S."/>
            <person name="Walsh D.A."/>
            <person name="Denef V.J."/>
            <person name="McMahon K.D."/>
            <person name="Konstantinidis K.T."/>
            <person name="Eloe-Fadrosh E.A."/>
            <person name="Kyrpides N.C."/>
            <person name="Woyke T."/>
        </authorList>
    </citation>
    <scope>NUCLEOTIDE SEQUENCE</scope>
    <source>
        <strain evidence="1">GVMAG-S-1016704-121</strain>
    </source>
</reference>
<proteinExistence type="predicted"/>
<dbReference type="AlphaFoldDB" id="A0A6C0LSN3"/>
<organism evidence="1">
    <name type="scientific">viral metagenome</name>
    <dbReference type="NCBI Taxonomy" id="1070528"/>
    <lineage>
        <taxon>unclassified sequences</taxon>
        <taxon>metagenomes</taxon>
        <taxon>organismal metagenomes</taxon>
    </lineage>
</organism>
<protein>
    <submittedName>
        <fullName evidence="1">Uncharacterized protein</fullName>
    </submittedName>
</protein>
<accession>A0A6C0LSN3</accession>